<dbReference type="EMBL" id="CP044205">
    <property type="protein sequence ID" value="QFY44846.1"/>
    <property type="molecule type" value="Genomic_DNA"/>
</dbReference>
<proteinExistence type="predicted"/>
<reference evidence="1 2" key="1">
    <citation type="submission" date="2019-09" db="EMBL/GenBank/DDBJ databases">
        <title>Ecophysiology of the spiral-shaped methanotroph Methylospira mobilis as revealed by the complete genome sequence.</title>
        <authorList>
            <person name="Oshkin I.Y."/>
            <person name="Dedysh S.N."/>
            <person name="Miroshnikov K."/>
            <person name="Danilova O.V."/>
            <person name="Hakobyan A."/>
            <person name="Liesack W."/>
        </authorList>
    </citation>
    <scope>NUCLEOTIDE SEQUENCE [LARGE SCALE GENOMIC DNA]</scope>
    <source>
        <strain evidence="1 2">Shm1</strain>
    </source>
</reference>
<sequence>MRCRQVIDDKQKLSETELEQLWELGVRLLDLDFDEIFDKDQLVYEQDVACGLIAVAVCKFRGWLNFNANQEPDCINYLVETVLTPPPGRKFDMAENIMDTWWDSFCADALPILWAENPDTPVIRQAIGTLIFNLHYNTVQRLFHEIAGLRLQLGEDFFRLQHMLLRWSVLRHRLGRLGGKEKSASEELAEETNVLLRKFVDASLSPTIPRWITIDHTFVDHRSSLNVTDEFDRQTYYPRPPGIDLHLIQSAHDWLPDLNNAHSETERLQWLEFWQQCIYTVQWMLGEGKSEIEKIDGTPYQFDRWLFKKLPVILVSTKTAQEAESLWCPILTLGAPAHYWIDDFLSDWWNYGFSSDTQGQQRFISVWKEIWAFTQTSPAWNNAAKRAWDMDKSYCSLMGLGELTLSDGFWSTDKKHLVKAMTDEFRLWCEAKLPANTCARAFIKFLTKPVAESLRIPGIKWLDQTIAQHGFWRNSCDEIDTHMADLLDISQELVKQGTETRTIYFRLLRMLVEHQNPQAMALQERLGG</sequence>
<dbReference type="InParanoid" id="A0A5Q0BT55"/>
<name>A0A5Q0BT55_9GAMM</name>
<dbReference type="AlphaFoldDB" id="A0A5Q0BT55"/>
<dbReference type="RefSeq" id="WP_153250811.1">
    <property type="nucleotide sequence ID" value="NZ_CP044205.1"/>
</dbReference>
<evidence type="ECO:0000313" key="1">
    <source>
        <dbReference type="EMBL" id="QFY44846.1"/>
    </source>
</evidence>
<accession>A0A5Q0BT55</accession>
<keyword evidence="2" id="KW-1185">Reference proteome</keyword>
<dbReference type="Proteomes" id="UP000325755">
    <property type="component" value="Chromosome"/>
</dbReference>
<gene>
    <name evidence="1" type="ORF">F6R98_21250</name>
</gene>
<dbReference type="OrthoDB" id="5379188at2"/>
<dbReference type="KEGG" id="mmob:F6R98_21250"/>
<protein>
    <submittedName>
        <fullName evidence="1">Uncharacterized protein</fullName>
    </submittedName>
</protein>
<evidence type="ECO:0000313" key="2">
    <source>
        <dbReference type="Proteomes" id="UP000325755"/>
    </source>
</evidence>
<organism evidence="1 2">
    <name type="scientific">Candidatus Methylospira mobilis</name>
    <dbReference type="NCBI Taxonomy" id="1808979"/>
    <lineage>
        <taxon>Bacteria</taxon>
        <taxon>Pseudomonadati</taxon>
        <taxon>Pseudomonadota</taxon>
        <taxon>Gammaproteobacteria</taxon>
        <taxon>Methylococcales</taxon>
        <taxon>Methylococcaceae</taxon>
        <taxon>Candidatus Methylospira</taxon>
    </lineage>
</organism>